<dbReference type="GO" id="GO:0005737">
    <property type="term" value="C:cytoplasm"/>
    <property type="evidence" value="ECO:0007669"/>
    <property type="project" value="TreeGrafter"/>
</dbReference>
<dbReference type="SUPFAM" id="SSF55068">
    <property type="entry name" value="Peptide methionine sulfoxide reductase"/>
    <property type="match status" value="2"/>
</dbReference>
<evidence type="ECO:0000256" key="6">
    <source>
        <dbReference type="ARBA" id="ARBA00047806"/>
    </source>
</evidence>
<dbReference type="InterPro" id="IPR002569">
    <property type="entry name" value="Met_Sox_Rdtase_MsrA_dom"/>
</dbReference>
<evidence type="ECO:0000313" key="10">
    <source>
        <dbReference type="Proteomes" id="UP000308365"/>
    </source>
</evidence>
<dbReference type="InterPro" id="IPR050162">
    <property type="entry name" value="MsrA_MetSO_reductase"/>
</dbReference>
<feature type="non-terminal residue" evidence="9">
    <location>
        <position position="1"/>
    </location>
</feature>
<protein>
    <recommendedName>
        <fullName evidence="2">peptide-methionine (S)-S-oxide reductase</fullName>
        <ecNumber evidence="2">1.8.4.11</ecNumber>
    </recommendedName>
    <alternativeName>
        <fullName evidence="5">Peptide-methionine (S)-S-oxide reductase</fullName>
    </alternativeName>
    <alternativeName>
        <fullName evidence="4">Protein-methionine-S-oxide reductase</fullName>
    </alternativeName>
</protein>
<dbReference type="AlphaFoldDB" id="A0A4U1EY76"/>
<dbReference type="PANTHER" id="PTHR42799">
    <property type="entry name" value="MITOCHONDRIAL PEPTIDE METHIONINE SULFOXIDE REDUCTASE"/>
    <property type="match status" value="1"/>
</dbReference>
<keyword evidence="3" id="KW-0560">Oxidoreductase</keyword>
<accession>A0A4U1EY76</accession>
<dbReference type="Proteomes" id="UP000308365">
    <property type="component" value="Unassembled WGS sequence"/>
</dbReference>
<comment type="similarity">
    <text evidence="1">Belongs to the MsrA Met sulfoxide reductase family.</text>
</comment>
<proteinExistence type="inferred from homology"/>
<evidence type="ECO:0000256" key="1">
    <source>
        <dbReference type="ARBA" id="ARBA00005591"/>
    </source>
</evidence>
<dbReference type="InterPro" id="IPR036509">
    <property type="entry name" value="Met_Sox_Rdtase_MsrA_sf"/>
</dbReference>
<sequence length="561" mass="61728">KKPKDLDCVATAFSHRAGRLSLRESYTDLVFGEKERESRRVIAEGKQYIQAGRTGHAEVVRVVYQPERISFEELLKVFWENHDPTQGLRQGNDHGSQYRSAIYPTSAEHMEASLRSKEDYQKEETEAQMDFIHVSKKTQIVAALLSDNTQAGSATEQCKGIPGCTAEGRAKIGYDEFTCQTQQCMLYIMLANWDLGNRKTGRRALTAAQEPLALETALPTAPVTSDDHARGREGRASLFLLSCPRGSDEQRGTSWHTLPNWHGLQSEQLAFLRGQAACSLEQAIGGARRGFGLSLDEAHEGQAAVAMAQDSRAGAVPQCWGRDQAAQPQEGAGGGHCQCPARLCSCNIQLSCVDQAPALWCGTSPKYRKSAWHVTWAQIAFTGKRAGYMEMVLGIYKFQSKVEDSPVLSEASAWTLLAQCTGATSTAEQTFWFLKPFLALNAMFVAVLSEHGFGLITTDIRERQTFYYAEDYHQQYLSKIPNGYCGLGGTGVSCPLGIKKSKGNERSCGRYLLVREGKNRPSVSEILGIPLPVERCSIQTLERPQAEVGDMPLSPRGTIGL</sequence>
<evidence type="ECO:0000256" key="5">
    <source>
        <dbReference type="ARBA" id="ARBA00030643"/>
    </source>
</evidence>
<dbReference type="GO" id="GO:0034599">
    <property type="term" value="P:cellular response to oxidative stress"/>
    <property type="evidence" value="ECO:0007669"/>
    <property type="project" value="TreeGrafter"/>
</dbReference>
<feature type="domain" description="Peptide methionine sulphoxide reductase MsrA" evidence="8">
    <location>
        <begin position="454"/>
        <end position="485"/>
    </location>
</feature>
<reference evidence="10" key="1">
    <citation type="journal article" date="2019" name="IScience">
        <title>Narwhal Genome Reveals Long-Term Low Genetic Diversity despite Current Large Abundance Size.</title>
        <authorList>
            <person name="Westbury M.V."/>
            <person name="Petersen B."/>
            <person name="Garde E."/>
            <person name="Heide-Jorgensen M.P."/>
            <person name="Lorenzen E.D."/>
        </authorList>
    </citation>
    <scope>NUCLEOTIDE SEQUENCE [LARGE SCALE GENOMIC DNA]</scope>
</reference>
<feature type="domain" description="Peptide methionine sulphoxide reductase MsrA" evidence="8">
    <location>
        <begin position="49"/>
        <end position="136"/>
    </location>
</feature>
<dbReference type="EC" id="1.8.4.11" evidence="2"/>
<gene>
    <name evidence="9" type="ORF">EI555_014370</name>
</gene>
<dbReference type="Pfam" id="PF01625">
    <property type="entry name" value="PMSR"/>
    <property type="match status" value="2"/>
</dbReference>
<evidence type="ECO:0000313" key="9">
    <source>
        <dbReference type="EMBL" id="TKC41742.1"/>
    </source>
</evidence>
<evidence type="ECO:0000256" key="2">
    <source>
        <dbReference type="ARBA" id="ARBA00012502"/>
    </source>
</evidence>
<dbReference type="GO" id="GO:0008113">
    <property type="term" value="F:peptide-methionine (S)-S-oxide reductase activity"/>
    <property type="evidence" value="ECO:0007669"/>
    <property type="project" value="UniProtKB-EC"/>
</dbReference>
<evidence type="ECO:0000256" key="7">
    <source>
        <dbReference type="ARBA" id="ARBA00048782"/>
    </source>
</evidence>
<comment type="catalytic activity">
    <reaction evidence="6">
        <text>L-methionyl-[protein] + [thioredoxin]-disulfide + H2O = L-methionyl-(S)-S-oxide-[protein] + [thioredoxin]-dithiol</text>
        <dbReference type="Rhea" id="RHEA:14217"/>
        <dbReference type="Rhea" id="RHEA-COMP:10698"/>
        <dbReference type="Rhea" id="RHEA-COMP:10700"/>
        <dbReference type="Rhea" id="RHEA-COMP:12313"/>
        <dbReference type="Rhea" id="RHEA-COMP:12315"/>
        <dbReference type="ChEBI" id="CHEBI:15377"/>
        <dbReference type="ChEBI" id="CHEBI:16044"/>
        <dbReference type="ChEBI" id="CHEBI:29950"/>
        <dbReference type="ChEBI" id="CHEBI:44120"/>
        <dbReference type="ChEBI" id="CHEBI:50058"/>
        <dbReference type="EC" id="1.8.4.11"/>
    </reaction>
</comment>
<comment type="caution">
    <text evidence="9">The sequence shown here is derived from an EMBL/GenBank/DDBJ whole genome shotgun (WGS) entry which is preliminary data.</text>
</comment>
<dbReference type="EMBL" id="RWIC01000609">
    <property type="protein sequence ID" value="TKC41742.1"/>
    <property type="molecule type" value="Genomic_DNA"/>
</dbReference>
<organism evidence="9 10">
    <name type="scientific">Monodon monoceros</name>
    <name type="common">Narwhal</name>
    <name type="synonym">Ceratodon monodon</name>
    <dbReference type="NCBI Taxonomy" id="40151"/>
    <lineage>
        <taxon>Eukaryota</taxon>
        <taxon>Metazoa</taxon>
        <taxon>Chordata</taxon>
        <taxon>Craniata</taxon>
        <taxon>Vertebrata</taxon>
        <taxon>Euteleostomi</taxon>
        <taxon>Mammalia</taxon>
        <taxon>Eutheria</taxon>
        <taxon>Laurasiatheria</taxon>
        <taxon>Artiodactyla</taxon>
        <taxon>Whippomorpha</taxon>
        <taxon>Cetacea</taxon>
        <taxon>Odontoceti</taxon>
        <taxon>Monodontidae</taxon>
        <taxon>Monodon</taxon>
    </lineage>
</organism>
<dbReference type="Gene3D" id="3.30.1060.10">
    <property type="entry name" value="Peptide methionine sulphoxide reductase MsrA"/>
    <property type="match status" value="2"/>
</dbReference>
<evidence type="ECO:0000256" key="3">
    <source>
        <dbReference type="ARBA" id="ARBA00023002"/>
    </source>
</evidence>
<dbReference type="PANTHER" id="PTHR42799:SF2">
    <property type="entry name" value="MITOCHONDRIAL PEPTIDE METHIONINE SULFOXIDE REDUCTASE"/>
    <property type="match status" value="1"/>
</dbReference>
<comment type="catalytic activity">
    <reaction evidence="7">
        <text>[thioredoxin]-disulfide + L-methionine + H2O = L-methionine (S)-S-oxide + [thioredoxin]-dithiol</text>
        <dbReference type="Rhea" id="RHEA:19993"/>
        <dbReference type="Rhea" id="RHEA-COMP:10698"/>
        <dbReference type="Rhea" id="RHEA-COMP:10700"/>
        <dbReference type="ChEBI" id="CHEBI:15377"/>
        <dbReference type="ChEBI" id="CHEBI:29950"/>
        <dbReference type="ChEBI" id="CHEBI:50058"/>
        <dbReference type="ChEBI" id="CHEBI:57844"/>
        <dbReference type="ChEBI" id="CHEBI:58772"/>
        <dbReference type="EC" id="1.8.4.11"/>
    </reaction>
</comment>
<evidence type="ECO:0000259" key="8">
    <source>
        <dbReference type="Pfam" id="PF01625"/>
    </source>
</evidence>
<name>A0A4U1EY76_MONMO</name>
<evidence type="ECO:0000256" key="4">
    <source>
        <dbReference type="ARBA" id="ARBA00030273"/>
    </source>
</evidence>